<reference evidence="1 2" key="2">
    <citation type="journal article" date="2022" name="Mol. Biol. Evol.">
        <title>Comparative Genomics Reveals Insights into the Divergent Evolution of Astigmatic Mites and Household Pest Adaptations.</title>
        <authorList>
            <person name="Xiong Q."/>
            <person name="Wan A.T."/>
            <person name="Liu X."/>
            <person name="Fung C.S."/>
            <person name="Xiao X."/>
            <person name="Malainual N."/>
            <person name="Hou J."/>
            <person name="Wang L."/>
            <person name="Wang M."/>
            <person name="Yang K.Y."/>
            <person name="Cui Y."/>
            <person name="Leung E.L."/>
            <person name="Nong W."/>
            <person name="Shin S.K."/>
            <person name="Au S.W."/>
            <person name="Jeong K.Y."/>
            <person name="Chew F.T."/>
            <person name="Hui J.H."/>
            <person name="Leung T.F."/>
            <person name="Tungtrongchitr A."/>
            <person name="Zhong N."/>
            <person name="Liu Z."/>
            <person name="Tsui S.K."/>
        </authorList>
    </citation>
    <scope>NUCLEOTIDE SEQUENCE [LARGE SCALE GENOMIC DNA]</scope>
    <source>
        <strain evidence="1">Derp</strain>
    </source>
</reference>
<evidence type="ECO:0000313" key="1">
    <source>
        <dbReference type="EMBL" id="KAH9417932.1"/>
    </source>
</evidence>
<name>A0ABQ8J5Y7_DERPT</name>
<proteinExistence type="predicted"/>
<reference evidence="1 2" key="1">
    <citation type="journal article" date="2018" name="J. Allergy Clin. Immunol.">
        <title>High-quality assembly of Dermatophagoides pteronyssinus genome and transcriptome reveals a wide range of novel allergens.</title>
        <authorList>
            <person name="Liu X.Y."/>
            <person name="Yang K.Y."/>
            <person name="Wang M.Q."/>
            <person name="Kwok J.S."/>
            <person name="Zeng X."/>
            <person name="Yang Z."/>
            <person name="Xiao X.J."/>
            <person name="Lau C.P."/>
            <person name="Li Y."/>
            <person name="Huang Z.M."/>
            <person name="Ba J.G."/>
            <person name="Yim A.K."/>
            <person name="Ouyang C.Y."/>
            <person name="Ngai S.M."/>
            <person name="Chan T.F."/>
            <person name="Leung E.L."/>
            <person name="Liu L."/>
            <person name="Liu Z.G."/>
            <person name="Tsui S.K."/>
        </authorList>
    </citation>
    <scope>NUCLEOTIDE SEQUENCE [LARGE SCALE GENOMIC DNA]</scope>
    <source>
        <strain evidence="1">Derp</strain>
    </source>
</reference>
<protein>
    <submittedName>
        <fullName evidence="1">Uncharacterized protein</fullName>
    </submittedName>
</protein>
<comment type="caution">
    <text evidence="1">The sequence shown here is derived from an EMBL/GenBank/DDBJ whole genome shotgun (WGS) entry which is preliminary data.</text>
</comment>
<dbReference type="EMBL" id="NJHN03000068">
    <property type="protein sequence ID" value="KAH9417932.1"/>
    <property type="molecule type" value="Genomic_DNA"/>
</dbReference>
<gene>
    <name evidence="1" type="ORF">DERP_014395</name>
</gene>
<sequence>MANLASFDTSRFERYFTNTNIIIPEIINFKNCLKNFVIKLFESIDECINSICQQSIDNIKLCNIDLHGSNVEFRNVVNE</sequence>
<organism evidence="1 2">
    <name type="scientific">Dermatophagoides pteronyssinus</name>
    <name type="common">European house dust mite</name>
    <dbReference type="NCBI Taxonomy" id="6956"/>
    <lineage>
        <taxon>Eukaryota</taxon>
        <taxon>Metazoa</taxon>
        <taxon>Ecdysozoa</taxon>
        <taxon>Arthropoda</taxon>
        <taxon>Chelicerata</taxon>
        <taxon>Arachnida</taxon>
        <taxon>Acari</taxon>
        <taxon>Acariformes</taxon>
        <taxon>Sarcoptiformes</taxon>
        <taxon>Astigmata</taxon>
        <taxon>Psoroptidia</taxon>
        <taxon>Analgoidea</taxon>
        <taxon>Pyroglyphidae</taxon>
        <taxon>Dermatophagoidinae</taxon>
        <taxon>Dermatophagoides</taxon>
    </lineage>
</organism>
<accession>A0ABQ8J5Y7</accession>
<dbReference type="Proteomes" id="UP000887458">
    <property type="component" value="Unassembled WGS sequence"/>
</dbReference>
<evidence type="ECO:0000313" key="2">
    <source>
        <dbReference type="Proteomes" id="UP000887458"/>
    </source>
</evidence>
<keyword evidence="2" id="KW-1185">Reference proteome</keyword>